<dbReference type="InterPro" id="IPR050667">
    <property type="entry name" value="PPR-containing_protein"/>
</dbReference>
<evidence type="ECO:0000256" key="3">
    <source>
        <dbReference type="PROSITE-ProRule" id="PRU00708"/>
    </source>
</evidence>
<dbReference type="InterPro" id="IPR002885">
    <property type="entry name" value="PPR_rpt"/>
</dbReference>
<proteinExistence type="inferred from homology"/>
<keyword evidence="5" id="KW-1185">Reference proteome</keyword>
<name>A0AAD7M5J0_QUISA</name>
<gene>
    <name evidence="4" type="ORF">O6P43_008593</name>
</gene>
<feature type="repeat" description="PPR" evidence="3">
    <location>
        <begin position="120"/>
        <end position="154"/>
    </location>
</feature>
<feature type="repeat" description="PPR" evidence="3">
    <location>
        <begin position="374"/>
        <end position="408"/>
    </location>
</feature>
<dbReference type="PANTHER" id="PTHR47939">
    <property type="entry name" value="MEMBRANE-ASSOCIATED SALT-INDUCIBLE PROTEIN-LIKE"/>
    <property type="match status" value="1"/>
</dbReference>
<evidence type="ECO:0000256" key="1">
    <source>
        <dbReference type="ARBA" id="ARBA00007626"/>
    </source>
</evidence>
<feature type="repeat" description="PPR" evidence="3">
    <location>
        <begin position="269"/>
        <end position="303"/>
    </location>
</feature>
<dbReference type="PANTHER" id="PTHR47939:SF13">
    <property type="entry name" value="OS03G0201400 PROTEIN"/>
    <property type="match status" value="1"/>
</dbReference>
<dbReference type="InterPro" id="IPR011990">
    <property type="entry name" value="TPR-like_helical_dom_sf"/>
</dbReference>
<evidence type="ECO:0000256" key="2">
    <source>
        <dbReference type="ARBA" id="ARBA00022737"/>
    </source>
</evidence>
<evidence type="ECO:0000313" key="4">
    <source>
        <dbReference type="EMBL" id="KAJ7970401.1"/>
    </source>
</evidence>
<dbReference type="AlphaFoldDB" id="A0AAD7M5J0"/>
<dbReference type="NCBIfam" id="TIGR00756">
    <property type="entry name" value="PPR"/>
    <property type="match status" value="5"/>
</dbReference>
<feature type="repeat" description="PPR" evidence="3">
    <location>
        <begin position="193"/>
        <end position="227"/>
    </location>
</feature>
<protein>
    <submittedName>
        <fullName evidence="4">Pentatricopeptide repeat-containing protein</fullName>
    </submittedName>
</protein>
<dbReference type="Proteomes" id="UP001163823">
    <property type="component" value="Chromosome 4"/>
</dbReference>
<feature type="repeat" description="PPR" evidence="3">
    <location>
        <begin position="339"/>
        <end position="373"/>
    </location>
</feature>
<dbReference type="Pfam" id="PF01535">
    <property type="entry name" value="PPR"/>
    <property type="match status" value="1"/>
</dbReference>
<keyword evidence="2" id="KW-0677">Repeat</keyword>
<sequence>MEAQLIQTITIILTSRQTPLYTLKPYIPHLNLSLVLSILSSKILSSYPITLLTFFKWLQNHITSTLSHNPKPLLTVLPYLFRNKKLSNAKSLLFSFISFNRHHDLHNLVLHPNRGLPRLSKPLLDTSIGAYVQAGEPHLAVQIFKKMKRLGFIPNLLTCNTLLNALARYPFSHSILLSREIFKDAIRLGVRPNTNMFNILIYGYCVEKKLKEAVKVLNQMGEFGWLPDNVTYNTVLDVLCKNGQLNQEKNLEQAYDLLKSFGKLGYVLDDVNYETLIMGYFKDEKADKALKLCVEMKDKGIICSIVTYNCIIEGLCQSRKTDQAINKLNGIIASGIVSDGITCNTIIHGYCREAVVEKAFQFHNKMVENSFKQDTINCNILFSDLCKEGLLDKALKLFNTWVSKGKTIDVVTYKL</sequence>
<dbReference type="KEGG" id="qsa:O6P43_008593"/>
<dbReference type="SUPFAM" id="SSF81901">
    <property type="entry name" value="HCP-like"/>
    <property type="match status" value="1"/>
</dbReference>
<comment type="caution">
    <text evidence="4">The sequence shown here is derived from an EMBL/GenBank/DDBJ whole genome shotgun (WGS) entry which is preliminary data.</text>
</comment>
<organism evidence="4 5">
    <name type="scientific">Quillaja saponaria</name>
    <name type="common">Soap bark tree</name>
    <dbReference type="NCBI Taxonomy" id="32244"/>
    <lineage>
        <taxon>Eukaryota</taxon>
        <taxon>Viridiplantae</taxon>
        <taxon>Streptophyta</taxon>
        <taxon>Embryophyta</taxon>
        <taxon>Tracheophyta</taxon>
        <taxon>Spermatophyta</taxon>
        <taxon>Magnoliopsida</taxon>
        <taxon>eudicotyledons</taxon>
        <taxon>Gunneridae</taxon>
        <taxon>Pentapetalae</taxon>
        <taxon>rosids</taxon>
        <taxon>fabids</taxon>
        <taxon>Fabales</taxon>
        <taxon>Quillajaceae</taxon>
        <taxon>Quillaja</taxon>
    </lineage>
</organism>
<comment type="similarity">
    <text evidence="1">Belongs to the PPR family. P subfamily.</text>
</comment>
<dbReference type="Gene3D" id="1.25.40.10">
    <property type="entry name" value="Tetratricopeptide repeat domain"/>
    <property type="match status" value="3"/>
</dbReference>
<feature type="repeat" description="PPR" evidence="3">
    <location>
        <begin position="304"/>
        <end position="338"/>
    </location>
</feature>
<reference evidence="4" key="1">
    <citation type="journal article" date="2023" name="Science">
        <title>Elucidation of the pathway for biosynthesis of saponin adjuvants from the soapbark tree.</title>
        <authorList>
            <person name="Reed J."/>
            <person name="Orme A."/>
            <person name="El-Demerdash A."/>
            <person name="Owen C."/>
            <person name="Martin L.B.B."/>
            <person name="Misra R.C."/>
            <person name="Kikuchi S."/>
            <person name="Rejzek M."/>
            <person name="Martin A.C."/>
            <person name="Harkess A."/>
            <person name="Leebens-Mack J."/>
            <person name="Louveau T."/>
            <person name="Stephenson M.J."/>
            <person name="Osbourn A."/>
        </authorList>
    </citation>
    <scope>NUCLEOTIDE SEQUENCE</scope>
    <source>
        <strain evidence="4">S10</strain>
    </source>
</reference>
<dbReference type="Pfam" id="PF13041">
    <property type="entry name" value="PPR_2"/>
    <property type="match status" value="4"/>
</dbReference>
<evidence type="ECO:0000313" key="5">
    <source>
        <dbReference type="Proteomes" id="UP001163823"/>
    </source>
</evidence>
<accession>A0AAD7M5J0</accession>
<dbReference type="EMBL" id="JARAOO010000004">
    <property type="protein sequence ID" value="KAJ7970401.1"/>
    <property type="molecule type" value="Genomic_DNA"/>
</dbReference>
<dbReference type="PROSITE" id="PS51375">
    <property type="entry name" value="PPR"/>
    <property type="match status" value="6"/>
</dbReference>